<dbReference type="InterPro" id="IPR050680">
    <property type="entry name" value="YpeA/RimI_acetyltransf"/>
</dbReference>
<feature type="domain" description="N-acetyltransferase" evidence="4">
    <location>
        <begin position="274"/>
        <end position="402"/>
    </location>
</feature>
<proteinExistence type="predicted"/>
<name>A0ABU8RIN9_9ACTN</name>
<sequence>MLPEDPPDPVVPPTAAVPVPAAPAAPVRVDLPPAGSGRRVVVRHRLPDGSATDLLGMLEDDGSAADDGAPGAEGVVLVRRDDGGLVQVRRADVLAARPVPPRTRRPTGRGRADGGAPGGRGGPPVVGVLDLEAVLALAWRPVDLARSGRWLLRSAEDRTRRASSVLVLGSPDGDLAGAVEGAAAWARRHGSTPRFQLPCPTGTPVGAAARADAAGLAVAADLDQLLAARGWPVVSPTTVMVGWTTDLRGGGPGPARPGTGPQTRAGTSPGAPRVAVDDAPSTGWRAVVRPGAARDPVVDALLVSAPQQAFATAVPPGAGGPAAAGRVALCDGWAVVTDLAVEPAARRRGLARAVLAALAGWALGRGADRVALQVADGNDAARALYDSLGLVEHHRYAYREHP</sequence>
<dbReference type="PROSITE" id="PS51186">
    <property type="entry name" value="GNAT"/>
    <property type="match status" value="1"/>
</dbReference>
<dbReference type="InterPro" id="IPR016181">
    <property type="entry name" value="Acyl_CoA_acyltransferase"/>
</dbReference>
<dbReference type="EC" id="2.3.1.-" evidence="5"/>
<evidence type="ECO:0000256" key="1">
    <source>
        <dbReference type="ARBA" id="ARBA00022679"/>
    </source>
</evidence>
<comment type="caution">
    <text evidence="5">The sequence shown here is derived from an EMBL/GenBank/DDBJ whole genome shotgun (WGS) entry which is preliminary data.</text>
</comment>
<dbReference type="EMBL" id="JBBIAA010000004">
    <property type="protein sequence ID" value="MEJ5944951.1"/>
    <property type="molecule type" value="Genomic_DNA"/>
</dbReference>
<keyword evidence="2 5" id="KW-0012">Acyltransferase</keyword>
<keyword evidence="6" id="KW-1185">Reference proteome</keyword>
<dbReference type="Pfam" id="PF24553">
    <property type="entry name" value="Rv0428c_C"/>
    <property type="match status" value="1"/>
</dbReference>
<feature type="compositionally biased region" description="Gly residues" evidence="3">
    <location>
        <begin position="113"/>
        <end position="123"/>
    </location>
</feature>
<evidence type="ECO:0000256" key="2">
    <source>
        <dbReference type="ARBA" id="ARBA00023315"/>
    </source>
</evidence>
<gene>
    <name evidence="5" type="ORF">WDZ17_06535</name>
</gene>
<keyword evidence="1 5" id="KW-0808">Transferase</keyword>
<dbReference type="GO" id="GO:0016746">
    <property type="term" value="F:acyltransferase activity"/>
    <property type="evidence" value="ECO:0007669"/>
    <property type="project" value="UniProtKB-KW"/>
</dbReference>
<dbReference type="SUPFAM" id="SSF55729">
    <property type="entry name" value="Acyl-CoA N-acyltransferases (Nat)"/>
    <property type="match status" value="1"/>
</dbReference>
<dbReference type="RefSeq" id="WP_339574330.1">
    <property type="nucleotide sequence ID" value="NZ_JBBIAA010000004.1"/>
</dbReference>
<organism evidence="5 6">
    <name type="scientific">Pseudokineococcus basanitobsidens</name>
    <dbReference type="NCBI Taxonomy" id="1926649"/>
    <lineage>
        <taxon>Bacteria</taxon>
        <taxon>Bacillati</taxon>
        <taxon>Actinomycetota</taxon>
        <taxon>Actinomycetes</taxon>
        <taxon>Kineosporiales</taxon>
        <taxon>Kineosporiaceae</taxon>
        <taxon>Pseudokineococcus</taxon>
    </lineage>
</organism>
<dbReference type="PANTHER" id="PTHR43420">
    <property type="entry name" value="ACETYLTRANSFERASE"/>
    <property type="match status" value="1"/>
</dbReference>
<dbReference type="Proteomes" id="UP001387100">
    <property type="component" value="Unassembled WGS sequence"/>
</dbReference>
<feature type="region of interest" description="Disordered" evidence="3">
    <location>
        <begin position="245"/>
        <end position="276"/>
    </location>
</feature>
<evidence type="ECO:0000313" key="5">
    <source>
        <dbReference type="EMBL" id="MEJ5944951.1"/>
    </source>
</evidence>
<evidence type="ECO:0000256" key="3">
    <source>
        <dbReference type="SAM" id="MobiDB-lite"/>
    </source>
</evidence>
<feature type="region of interest" description="Disordered" evidence="3">
    <location>
        <begin position="97"/>
        <end position="123"/>
    </location>
</feature>
<protein>
    <submittedName>
        <fullName evidence="5">GNAT family N-acetyltransferase</fullName>
        <ecNumber evidence="5">2.3.1.-</ecNumber>
    </submittedName>
</protein>
<dbReference type="Gene3D" id="3.40.630.30">
    <property type="match status" value="1"/>
</dbReference>
<evidence type="ECO:0000259" key="4">
    <source>
        <dbReference type="PROSITE" id="PS51186"/>
    </source>
</evidence>
<dbReference type="InterPro" id="IPR000182">
    <property type="entry name" value="GNAT_dom"/>
</dbReference>
<reference evidence="5 6" key="1">
    <citation type="journal article" date="2017" name="Int. J. Syst. Evol. Microbiol.">
        <title>Pseudokineococcus basanitobsidens sp. nov., isolated from volcanic rock.</title>
        <authorList>
            <person name="Lee D.W."/>
            <person name="Park M.Y."/>
            <person name="Kim J.J."/>
            <person name="Kim B.S."/>
        </authorList>
    </citation>
    <scope>NUCLEOTIDE SEQUENCE [LARGE SCALE GENOMIC DNA]</scope>
    <source>
        <strain evidence="5 6">DSM 103726</strain>
    </source>
</reference>
<evidence type="ECO:0000313" key="6">
    <source>
        <dbReference type="Proteomes" id="UP001387100"/>
    </source>
</evidence>
<accession>A0ABU8RIN9</accession>
<dbReference type="InterPro" id="IPR056935">
    <property type="entry name" value="Rv0428c-like_C"/>
</dbReference>